<dbReference type="EMBL" id="JAEOAH010000023">
    <property type="protein sequence ID" value="MBK3496091.1"/>
    <property type="molecule type" value="Genomic_DNA"/>
</dbReference>
<evidence type="ECO:0000313" key="1">
    <source>
        <dbReference type="EMBL" id="MBK3496091.1"/>
    </source>
</evidence>
<accession>A0ABS1H9J2</accession>
<gene>
    <name evidence="1" type="ORF">JFL43_14710</name>
</gene>
<sequence length="154" mass="18361">MLGYVKVTIDMRKLKVSSSFEEKYPFWPVLWNTHIKDYKEVEIQNWQEEKSTIDELERISSVSKNEGLIKIERVFLSDVNREFFINQSADEEGKLKWFSMRFFDENGESGLEIKDYGNELRFNRVTEEQSDRIIEVFSNPHTEVVFDDNDNDTD</sequence>
<evidence type="ECO:0008006" key="3">
    <source>
        <dbReference type="Google" id="ProtNLM"/>
    </source>
</evidence>
<comment type="caution">
    <text evidence="1">The sequence shown here is derived from an EMBL/GenBank/DDBJ whole genome shotgun (WGS) entry which is preliminary data.</text>
</comment>
<name>A0ABS1H9J2_9BACL</name>
<organism evidence="1 2">
    <name type="scientific">Viridibacillus soli</name>
    <dbReference type="NCBI Taxonomy" id="2798301"/>
    <lineage>
        <taxon>Bacteria</taxon>
        <taxon>Bacillati</taxon>
        <taxon>Bacillota</taxon>
        <taxon>Bacilli</taxon>
        <taxon>Bacillales</taxon>
        <taxon>Caryophanaceae</taxon>
        <taxon>Viridibacillus</taxon>
    </lineage>
</organism>
<proteinExistence type="predicted"/>
<protein>
    <recommendedName>
        <fullName evidence="3">DUF4178 domain-containing protein</fullName>
    </recommendedName>
</protein>
<reference evidence="1 2" key="1">
    <citation type="submission" date="2020-12" db="EMBL/GenBank/DDBJ databases">
        <title>YIM B01967 draft genome.</title>
        <authorList>
            <person name="Yan X."/>
        </authorList>
    </citation>
    <scope>NUCLEOTIDE SEQUENCE [LARGE SCALE GENOMIC DNA]</scope>
    <source>
        <strain evidence="1 2">YIM B01967</strain>
    </source>
</reference>
<dbReference type="RefSeq" id="WP_200749621.1">
    <property type="nucleotide sequence ID" value="NZ_JAEOAH010000023.1"/>
</dbReference>
<keyword evidence="2" id="KW-1185">Reference proteome</keyword>
<evidence type="ECO:0000313" key="2">
    <source>
        <dbReference type="Proteomes" id="UP000618943"/>
    </source>
</evidence>
<dbReference type="Proteomes" id="UP000618943">
    <property type="component" value="Unassembled WGS sequence"/>
</dbReference>